<dbReference type="InterPro" id="IPR029052">
    <property type="entry name" value="Metallo-depent_PP-like"/>
</dbReference>
<evidence type="ECO:0000256" key="1">
    <source>
        <dbReference type="ARBA" id="ARBA00005662"/>
    </source>
</evidence>
<dbReference type="InterPro" id="IPR052169">
    <property type="entry name" value="CW_Biosynth-Accessory"/>
</dbReference>
<evidence type="ECO:0000256" key="2">
    <source>
        <dbReference type="SAM" id="Phobius"/>
    </source>
</evidence>
<dbReference type="RefSeq" id="WP_188696047.1">
    <property type="nucleotide sequence ID" value="NZ_BMIR01000016.1"/>
</dbReference>
<dbReference type="PANTHER" id="PTHR33393:SF12">
    <property type="entry name" value="CAPSULE BIOSYNTHESIS PROTEIN CAPA"/>
    <property type="match status" value="1"/>
</dbReference>
<evidence type="ECO:0000259" key="3">
    <source>
        <dbReference type="SMART" id="SM00854"/>
    </source>
</evidence>
<dbReference type="InterPro" id="IPR019079">
    <property type="entry name" value="Capsule_synth_CapA"/>
</dbReference>
<gene>
    <name evidence="4" type="ORF">GCM10011391_30360</name>
</gene>
<accession>A0A8J3DY95</accession>
<dbReference type="Proteomes" id="UP000628775">
    <property type="component" value="Unassembled WGS sequence"/>
</dbReference>
<dbReference type="SUPFAM" id="SSF56300">
    <property type="entry name" value="Metallo-dependent phosphatases"/>
    <property type="match status" value="1"/>
</dbReference>
<dbReference type="PROSITE" id="PS51257">
    <property type="entry name" value="PROKAR_LIPOPROTEIN"/>
    <property type="match status" value="1"/>
</dbReference>
<protein>
    <recommendedName>
        <fullName evidence="3">Capsule synthesis protein CapA domain-containing protein</fullName>
    </recommendedName>
</protein>
<dbReference type="AlphaFoldDB" id="A0A8J3DY95"/>
<dbReference type="EMBL" id="BMIR01000016">
    <property type="protein sequence ID" value="GGE49472.1"/>
    <property type="molecule type" value="Genomic_DNA"/>
</dbReference>
<organism evidence="4 5">
    <name type="scientific">Pullulanibacillus camelliae</name>
    <dbReference type="NCBI Taxonomy" id="1707096"/>
    <lineage>
        <taxon>Bacteria</taxon>
        <taxon>Bacillati</taxon>
        <taxon>Bacillota</taxon>
        <taxon>Bacilli</taxon>
        <taxon>Bacillales</taxon>
        <taxon>Sporolactobacillaceae</taxon>
        <taxon>Pullulanibacillus</taxon>
    </lineage>
</organism>
<feature type="domain" description="Capsule synthesis protein CapA" evidence="3">
    <location>
        <begin position="54"/>
        <end position="299"/>
    </location>
</feature>
<sequence>MKSKWKIIYILMTAAIACMLVILFIWQSPSPKTIPLQTLPHDIKPPSAYSSSATLAAVGDVLIHSQVYDQAKTKNGYDFKPMFEKVKPVIQSADIAVANQESMMGGEALGLSTYPAFNSPFEIGDALKDAGFNVVTMANNHTLDHGEKAIKNAIHYWDKIHMVHTGSFLSKKDQNTLCIVKKNNIKFAFLAYTYGTNGIPTPEHKDYLVNRINIPQMKKDIAKAKKSADVIVVALHFGIEYQTMPNTEQKQLVKTLADSGVDIIIGNHPHVLQPVQWVHGKGSHKTFVVYSLGNFISGQDELNRQLGGILKVKVTKTVTKDGKTIAVTNPQFTPTWVDQKNYQIIPLLYAQDFGLKNEDQLYKQVTAHMKTWVPSLSMYRPTQKVISQ</sequence>
<keyword evidence="2" id="KW-1133">Transmembrane helix</keyword>
<comment type="caution">
    <text evidence="4">The sequence shown here is derived from an EMBL/GenBank/DDBJ whole genome shotgun (WGS) entry which is preliminary data.</text>
</comment>
<comment type="similarity">
    <text evidence="1">Belongs to the CapA family.</text>
</comment>
<evidence type="ECO:0000313" key="4">
    <source>
        <dbReference type="EMBL" id="GGE49472.1"/>
    </source>
</evidence>
<dbReference type="CDD" id="cd07381">
    <property type="entry name" value="MPP_CapA"/>
    <property type="match status" value="1"/>
</dbReference>
<proteinExistence type="inferred from homology"/>
<name>A0A8J3DY95_9BACL</name>
<evidence type="ECO:0000313" key="5">
    <source>
        <dbReference type="Proteomes" id="UP000628775"/>
    </source>
</evidence>
<keyword evidence="2" id="KW-0812">Transmembrane</keyword>
<reference evidence="4" key="2">
    <citation type="submission" date="2020-09" db="EMBL/GenBank/DDBJ databases">
        <authorList>
            <person name="Sun Q."/>
            <person name="Zhou Y."/>
        </authorList>
    </citation>
    <scope>NUCLEOTIDE SEQUENCE</scope>
    <source>
        <strain evidence="4">CGMCC 1.15371</strain>
    </source>
</reference>
<keyword evidence="5" id="KW-1185">Reference proteome</keyword>
<dbReference type="SMART" id="SM00854">
    <property type="entry name" value="PGA_cap"/>
    <property type="match status" value="1"/>
</dbReference>
<keyword evidence="2" id="KW-0472">Membrane</keyword>
<reference evidence="4" key="1">
    <citation type="journal article" date="2014" name="Int. J. Syst. Evol. Microbiol.">
        <title>Complete genome sequence of Corynebacterium casei LMG S-19264T (=DSM 44701T), isolated from a smear-ripened cheese.</title>
        <authorList>
            <consortium name="US DOE Joint Genome Institute (JGI-PGF)"/>
            <person name="Walter F."/>
            <person name="Albersmeier A."/>
            <person name="Kalinowski J."/>
            <person name="Ruckert C."/>
        </authorList>
    </citation>
    <scope>NUCLEOTIDE SEQUENCE</scope>
    <source>
        <strain evidence="4">CGMCC 1.15371</strain>
    </source>
</reference>
<dbReference type="PANTHER" id="PTHR33393">
    <property type="entry name" value="POLYGLUTAMINE SYNTHESIS ACCESSORY PROTEIN RV0574C-RELATED"/>
    <property type="match status" value="1"/>
</dbReference>
<dbReference type="Gene3D" id="3.60.21.10">
    <property type="match status" value="1"/>
</dbReference>
<feature type="transmembrane region" description="Helical" evidence="2">
    <location>
        <begin position="7"/>
        <end position="26"/>
    </location>
</feature>
<dbReference type="Pfam" id="PF09587">
    <property type="entry name" value="PGA_cap"/>
    <property type="match status" value="1"/>
</dbReference>